<feature type="compositionally biased region" description="Basic residues" evidence="8">
    <location>
        <begin position="84"/>
        <end position="95"/>
    </location>
</feature>
<reference evidence="12" key="2">
    <citation type="submission" date="2021-01" db="UniProtKB">
        <authorList>
            <consortium name="EnsemblMetazoa"/>
        </authorList>
    </citation>
    <scope>IDENTIFICATION</scope>
</reference>
<dbReference type="FunFam" id="1.10.287.70:FF:000265">
    <property type="entry name" value="TWiK family of potassium channels"/>
    <property type="match status" value="1"/>
</dbReference>
<keyword evidence="13" id="KW-1185">Reference proteome</keyword>
<evidence type="ECO:0000313" key="13">
    <source>
        <dbReference type="Proteomes" id="UP000007110"/>
    </source>
</evidence>
<feature type="region of interest" description="Disordered" evidence="8">
    <location>
        <begin position="44"/>
        <end position="357"/>
    </location>
</feature>
<evidence type="ECO:0000313" key="12">
    <source>
        <dbReference type="EnsemblMetazoa" id="XP_030830325"/>
    </source>
</evidence>
<dbReference type="OMA" id="VKHIGRR"/>
<feature type="compositionally biased region" description="Low complexity" evidence="8">
    <location>
        <begin position="289"/>
        <end position="310"/>
    </location>
</feature>
<dbReference type="PANTHER" id="PTHR11003:SF330">
    <property type="entry name" value="POTASSIUM CHANNEL DOMAIN-CONTAINING PROTEIN"/>
    <property type="match status" value="1"/>
</dbReference>
<dbReference type="Pfam" id="PF07885">
    <property type="entry name" value="Ion_trans_2"/>
    <property type="match status" value="1"/>
</dbReference>
<feature type="region of interest" description="Disordered" evidence="8">
    <location>
        <begin position="420"/>
        <end position="479"/>
    </location>
</feature>
<feature type="compositionally biased region" description="Polar residues" evidence="8">
    <location>
        <begin position="331"/>
        <end position="341"/>
    </location>
</feature>
<feature type="transmembrane region" description="Helical" evidence="9">
    <location>
        <begin position="545"/>
        <end position="568"/>
    </location>
</feature>
<feature type="transmembrane region" description="Helical" evidence="9">
    <location>
        <begin position="489"/>
        <end position="509"/>
    </location>
</feature>
<keyword evidence="6 9" id="KW-0472">Membrane</keyword>
<evidence type="ECO:0000256" key="7">
    <source>
        <dbReference type="ARBA" id="ARBA00023303"/>
    </source>
</evidence>
<evidence type="ECO:0000256" key="3">
    <source>
        <dbReference type="ARBA" id="ARBA00022692"/>
    </source>
</evidence>
<feature type="compositionally biased region" description="Basic and acidic residues" evidence="8">
    <location>
        <begin position="264"/>
        <end position="279"/>
    </location>
</feature>
<dbReference type="AlphaFoldDB" id="A0A7M7N2Q1"/>
<reference evidence="13" key="1">
    <citation type="submission" date="2015-02" db="EMBL/GenBank/DDBJ databases">
        <title>Genome sequencing for Strongylocentrotus purpuratus.</title>
        <authorList>
            <person name="Murali S."/>
            <person name="Liu Y."/>
            <person name="Vee V."/>
            <person name="English A."/>
            <person name="Wang M."/>
            <person name="Skinner E."/>
            <person name="Han Y."/>
            <person name="Muzny D.M."/>
            <person name="Worley K.C."/>
            <person name="Gibbs R.A."/>
        </authorList>
    </citation>
    <scope>NUCLEOTIDE SEQUENCE</scope>
</reference>
<keyword evidence="5" id="KW-0406">Ion transport</keyword>
<dbReference type="RefSeq" id="XP_030830325.1">
    <property type="nucleotide sequence ID" value="XM_030974465.1"/>
</dbReference>
<evidence type="ECO:0000256" key="5">
    <source>
        <dbReference type="ARBA" id="ARBA00023065"/>
    </source>
</evidence>
<dbReference type="GO" id="GO:0022841">
    <property type="term" value="F:potassium ion leak channel activity"/>
    <property type="evidence" value="ECO:0000318"/>
    <property type="project" value="GO_Central"/>
</dbReference>
<feature type="chain" id="PRO_5029491951" description="Potassium channel domain-containing protein" evidence="10">
    <location>
        <begin position="24"/>
        <end position="587"/>
    </location>
</feature>
<keyword evidence="3 9" id="KW-0812">Transmembrane</keyword>
<evidence type="ECO:0000256" key="1">
    <source>
        <dbReference type="ARBA" id="ARBA00004141"/>
    </source>
</evidence>
<name>A0A7M7N2Q1_STRPU</name>
<dbReference type="PANTHER" id="PTHR11003">
    <property type="entry name" value="POTASSIUM CHANNEL, SUBFAMILY K"/>
    <property type="match status" value="1"/>
</dbReference>
<evidence type="ECO:0000256" key="2">
    <source>
        <dbReference type="ARBA" id="ARBA00022448"/>
    </source>
</evidence>
<evidence type="ECO:0000256" key="4">
    <source>
        <dbReference type="ARBA" id="ARBA00022989"/>
    </source>
</evidence>
<dbReference type="InterPro" id="IPR013099">
    <property type="entry name" value="K_chnl_dom"/>
</dbReference>
<feature type="compositionally biased region" description="Basic residues" evidence="8">
    <location>
        <begin position="445"/>
        <end position="455"/>
    </location>
</feature>
<keyword evidence="7" id="KW-0407">Ion channel</keyword>
<feature type="signal peptide" evidence="10">
    <location>
        <begin position="1"/>
        <end position="23"/>
    </location>
</feature>
<feature type="compositionally biased region" description="Basic residues" evidence="8">
    <location>
        <begin position="44"/>
        <end position="64"/>
    </location>
</feature>
<dbReference type="SUPFAM" id="SSF81324">
    <property type="entry name" value="Voltage-gated potassium channels"/>
    <property type="match status" value="1"/>
</dbReference>
<feature type="compositionally biased region" description="Basic residues" evidence="8">
    <location>
        <begin position="343"/>
        <end position="357"/>
    </location>
</feature>
<evidence type="ECO:0000256" key="8">
    <source>
        <dbReference type="SAM" id="MobiDB-lite"/>
    </source>
</evidence>
<feature type="transmembrane region" description="Helical" evidence="9">
    <location>
        <begin position="521"/>
        <end position="539"/>
    </location>
</feature>
<dbReference type="Gene3D" id="1.10.287.70">
    <property type="match status" value="2"/>
</dbReference>
<keyword evidence="4 9" id="KW-1133">Transmembrane helix</keyword>
<feature type="compositionally biased region" description="Polar residues" evidence="8">
    <location>
        <begin position="104"/>
        <end position="131"/>
    </location>
</feature>
<evidence type="ECO:0000256" key="10">
    <source>
        <dbReference type="SAM" id="SignalP"/>
    </source>
</evidence>
<dbReference type="GO" id="GO:0005886">
    <property type="term" value="C:plasma membrane"/>
    <property type="evidence" value="ECO:0000318"/>
    <property type="project" value="GO_Central"/>
</dbReference>
<dbReference type="GeneID" id="105444279"/>
<feature type="compositionally biased region" description="Polar residues" evidence="8">
    <location>
        <begin position="217"/>
        <end position="260"/>
    </location>
</feature>
<keyword evidence="10" id="KW-0732">Signal</keyword>
<organism evidence="12 13">
    <name type="scientific">Strongylocentrotus purpuratus</name>
    <name type="common">Purple sea urchin</name>
    <dbReference type="NCBI Taxonomy" id="7668"/>
    <lineage>
        <taxon>Eukaryota</taxon>
        <taxon>Metazoa</taxon>
        <taxon>Echinodermata</taxon>
        <taxon>Eleutherozoa</taxon>
        <taxon>Echinozoa</taxon>
        <taxon>Echinoidea</taxon>
        <taxon>Euechinoidea</taxon>
        <taxon>Echinacea</taxon>
        <taxon>Camarodonta</taxon>
        <taxon>Echinidea</taxon>
        <taxon>Strongylocentrotidae</taxon>
        <taxon>Strongylocentrotus</taxon>
    </lineage>
</organism>
<proteinExistence type="predicted"/>
<dbReference type="OrthoDB" id="10048772at2759"/>
<keyword evidence="2" id="KW-0813">Transport</keyword>
<feature type="compositionally biased region" description="Polar residues" evidence="8">
    <location>
        <begin position="160"/>
        <end position="179"/>
    </location>
</feature>
<dbReference type="Proteomes" id="UP000007110">
    <property type="component" value="Unassembled WGS sequence"/>
</dbReference>
<evidence type="ECO:0000259" key="11">
    <source>
        <dbReference type="Pfam" id="PF07885"/>
    </source>
</evidence>
<accession>A0A7M7N2Q1</accession>
<dbReference type="KEGG" id="spu:105444279"/>
<evidence type="ECO:0000256" key="6">
    <source>
        <dbReference type="ARBA" id="ARBA00023136"/>
    </source>
</evidence>
<dbReference type="GO" id="GO:0071805">
    <property type="term" value="P:potassium ion transmembrane transport"/>
    <property type="evidence" value="ECO:0000318"/>
    <property type="project" value="GO_Central"/>
</dbReference>
<dbReference type="InParanoid" id="A0A7M7N2Q1"/>
<sequence length="587" mass="65327">MFYALLGIPLMLLVLTNVGRVMATSARLLYRMYTSRLCKRVRCGKRSKTKKKKKRKKQAKKTLQRKGISTLRSTKSAKGAPSKKNVRKGSKKGPKKSSQPPRQTIVNMDNQTKLTSQRPLSLNMDIVSSSDPRLPPPYAESNEMAERLAGGNDEEEDVFSDTQGSRRSLGSSPRQQSLINLPRPISEELEQGSVDDVQSDVTSLCTASEMDRRSPSLAKSDSYGSASSQPFPTTSRAESSVELQGSGKQNRSSFPRQQSCIEFRQFDKGSEGEERKDGDGSEGDASRTSSEQKSISRQSSSASRYSPSASQTYPRAEKRRKRRGDYAYSEGSASIERSTLGVNHRHGNTFPKRRRARKKTLMKPPSLYSLHHHRKLKLIDATLAIRLATYDKILGSSREDLAFALPELSCGENTKLLNDIANKGFDPRPPPAQPESEPIREGGRKGKGKRKKKGRRSDPIDEELGTIYEGSESDTSEGRDARNLEISDIPMWPVLLLLFSYITSGAILFSMLETNWDFFDAFYFCFITLTTIGFGDLVPDTKLSSLIACCVYTMIGMAVTSMCIALIMKKFIVIVKGFGRRIGIIKD</sequence>
<dbReference type="InterPro" id="IPR003280">
    <property type="entry name" value="2pore_dom_K_chnl"/>
</dbReference>
<dbReference type="EnsemblMetazoa" id="XM_030974465">
    <property type="protein sequence ID" value="XP_030830325"/>
    <property type="gene ID" value="LOC105444279"/>
</dbReference>
<evidence type="ECO:0000256" key="9">
    <source>
        <dbReference type="SAM" id="Phobius"/>
    </source>
</evidence>
<feature type="domain" description="Potassium channel" evidence="11">
    <location>
        <begin position="497"/>
        <end position="571"/>
    </location>
</feature>
<dbReference type="GO" id="GO:0015271">
    <property type="term" value="F:outward rectifier potassium channel activity"/>
    <property type="evidence" value="ECO:0000318"/>
    <property type="project" value="GO_Central"/>
</dbReference>
<protein>
    <recommendedName>
        <fullName evidence="11">Potassium channel domain-containing protein</fullName>
    </recommendedName>
</protein>
<comment type="subcellular location">
    <subcellularLocation>
        <location evidence="1">Membrane</location>
        <topology evidence="1">Multi-pass membrane protein</topology>
    </subcellularLocation>
</comment>